<dbReference type="Gene3D" id="3.30.365.10">
    <property type="entry name" value="Aldehyde oxidase/xanthine dehydrogenase, molybdopterin binding domain"/>
    <property type="match status" value="4"/>
</dbReference>
<evidence type="ECO:0000313" key="5">
    <source>
        <dbReference type="Proteomes" id="UP000584642"/>
    </source>
</evidence>
<name>A0ABX2T7M4_9PROT</name>
<dbReference type="Pfam" id="PF02738">
    <property type="entry name" value="MoCoBD_1"/>
    <property type="match status" value="1"/>
</dbReference>
<dbReference type="Pfam" id="PF01315">
    <property type="entry name" value="Ald_Xan_dh_C"/>
    <property type="match status" value="1"/>
</dbReference>
<accession>A0ABX2T7M4</accession>
<reference evidence="4 5" key="1">
    <citation type="submission" date="2020-05" db="EMBL/GenBank/DDBJ databases">
        <title>Azospirillum oleiclasticum sp. nov, a nitrogen-fixing and heavy crude oil-emulsifying bacterium isolated from the crude oil of Yumen Oilfield.</title>
        <authorList>
            <person name="Wu D."/>
            <person name="Cai M."/>
            <person name="Zhang X."/>
        </authorList>
    </citation>
    <scope>NUCLEOTIDE SEQUENCE [LARGE SCALE GENOMIC DNA]</scope>
    <source>
        <strain evidence="4 5">ROY-1-1-2</strain>
    </source>
</reference>
<dbReference type="RefSeq" id="WP_180281559.1">
    <property type="nucleotide sequence ID" value="NZ_JABFDB010000004.1"/>
</dbReference>
<evidence type="ECO:0000313" key="4">
    <source>
        <dbReference type="EMBL" id="NYZ19795.1"/>
    </source>
</evidence>
<dbReference type="InterPro" id="IPR036856">
    <property type="entry name" value="Ald_Oxase/Xan_DH_a/b_sf"/>
</dbReference>
<evidence type="ECO:0000256" key="1">
    <source>
        <dbReference type="ARBA" id="ARBA00022505"/>
    </source>
</evidence>
<keyword evidence="1" id="KW-0500">Molybdenum</keyword>
<comment type="caution">
    <text evidence="4">The sequence shown here is derived from an EMBL/GenBank/DDBJ whole genome shotgun (WGS) entry which is preliminary data.</text>
</comment>
<dbReference type="SUPFAM" id="SSF56003">
    <property type="entry name" value="Molybdenum cofactor-binding domain"/>
    <property type="match status" value="1"/>
</dbReference>
<dbReference type="SMART" id="SM01008">
    <property type="entry name" value="Ald_Xan_dh_C"/>
    <property type="match status" value="1"/>
</dbReference>
<dbReference type="Pfam" id="PF20256">
    <property type="entry name" value="MoCoBD_2"/>
    <property type="match status" value="1"/>
</dbReference>
<dbReference type="Proteomes" id="UP000584642">
    <property type="component" value="Unassembled WGS sequence"/>
</dbReference>
<dbReference type="SUPFAM" id="SSF54665">
    <property type="entry name" value="CO dehydrogenase molybdoprotein N-domain-like"/>
    <property type="match status" value="1"/>
</dbReference>
<gene>
    <name evidence="4" type="ORF">HND93_08730</name>
</gene>
<dbReference type="PANTHER" id="PTHR11908">
    <property type="entry name" value="XANTHINE DEHYDROGENASE"/>
    <property type="match status" value="1"/>
</dbReference>
<evidence type="ECO:0000259" key="3">
    <source>
        <dbReference type="SMART" id="SM01008"/>
    </source>
</evidence>
<proteinExistence type="predicted"/>
<dbReference type="InterPro" id="IPR016208">
    <property type="entry name" value="Ald_Oxase/xanthine_DH-like"/>
</dbReference>
<dbReference type="EMBL" id="JABFDB010000004">
    <property type="protein sequence ID" value="NYZ19795.1"/>
    <property type="molecule type" value="Genomic_DNA"/>
</dbReference>
<evidence type="ECO:0000256" key="2">
    <source>
        <dbReference type="ARBA" id="ARBA00023002"/>
    </source>
</evidence>
<dbReference type="InterPro" id="IPR008274">
    <property type="entry name" value="AldOxase/xan_DH_MoCoBD1"/>
</dbReference>
<dbReference type="InterPro" id="IPR046867">
    <property type="entry name" value="AldOxase/xan_DH_MoCoBD2"/>
</dbReference>
<feature type="domain" description="Aldehyde oxidase/xanthine dehydrogenase a/b hammerhead" evidence="3">
    <location>
        <begin position="24"/>
        <end position="135"/>
    </location>
</feature>
<protein>
    <submittedName>
        <fullName evidence="4">Xanthine dehydrogenase family protein</fullName>
    </submittedName>
</protein>
<organism evidence="4 5">
    <name type="scientific">Azospirillum oleiclasticum</name>
    <dbReference type="NCBI Taxonomy" id="2735135"/>
    <lineage>
        <taxon>Bacteria</taxon>
        <taxon>Pseudomonadati</taxon>
        <taxon>Pseudomonadota</taxon>
        <taxon>Alphaproteobacteria</taxon>
        <taxon>Rhodospirillales</taxon>
        <taxon>Azospirillaceae</taxon>
        <taxon>Azospirillum</taxon>
    </lineage>
</organism>
<dbReference type="InterPro" id="IPR000674">
    <property type="entry name" value="Ald_Oxase/Xan_DH_a/b"/>
</dbReference>
<keyword evidence="2" id="KW-0560">Oxidoreductase</keyword>
<dbReference type="Gene3D" id="3.90.1170.50">
    <property type="entry name" value="Aldehyde oxidase/xanthine dehydrogenase, a/b hammerhead"/>
    <property type="match status" value="1"/>
</dbReference>
<keyword evidence="5" id="KW-1185">Reference proteome</keyword>
<dbReference type="PANTHER" id="PTHR11908:SF132">
    <property type="entry name" value="ALDEHYDE OXIDASE 1-RELATED"/>
    <property type="match status" value="1"/>
</dbReference>
<dbReference type="InterPro" id="IPR037165">
    <property type="entry name" value="AldOxase/xan_DH_Mopterin-bd_sf"/>
</dbReference>
<sequence>MDTPPTAAGVGARVRRKEDERLLRGRGRFVGDIAMPGMLELAFVRSPVAHARIRGFEIPEEHRDAVFTWADMAAAGIRPIRAVSGLPGFKVSEQPALADGKVRFVGEPVAVCVAATRAEAEDIAAQIFVDVDELPVNTDMLEAVKPGAPKVHEHWADNVFLETNVGGSIADVAATAPIKVSRSIRTARQCMVPMEGKGVLAHWDRQAEQIVLTASTQLPHIVRAGLAECLGIEQGLVRVIAPDVGGGFGWKGLLQPEEVVAAWLAMKLDRPIRWTEDRREHLVAAANCREHHYEITAYADERGKLLGLEADAWVDAGSYSVYPFSACLEAAQVGSILPGPYDFQNYRCRTFSVATNKPPIVPYRGVARTGVCFAMEQMIDAVAEAVGREPWEVRAENLVPPEKMPFDNITKKHFDSGDYPESVRQAVAAIGLEGWRARQTQGEPDGRMIGVGFATYCEQAAHGTAVYHGWGIPMVPGHEQAQARVTPDGGLELRVGVQSHGQGMETTFAQVAHEVLGIPIAKIKLVHGDTGLTPYSTGTWGSRSMVMAGGAVATASRQIAERLRKIGAHLLQARVEDTVLRGGAVHAGAASVSIKEIAHTWYRAPQLLPADVDRGGLELTAGYKPKSDHGTFSYATHAVAVAVDPDLGTVEILDYVVVEDAGTMVNPMVVDGQICGGVAQGIGTALYERVPYDETGQPLSSTFADYLIPGFTEVPHVRIIHMVTPSPYTEFGVKGIGEGGAIAPPAALCNAINDALRPLGARVTSSPMTPDAILSAIAEAGR</sequence>